<dbReference type="EnsemblPlants" id="ONIVA07G07030.1">
    <property type="protein sequence ID" value="ONIVA07G07030.1"/>
    <property type="gene ID" value="ONIVA07G07030"/>
</dbReference>
<dbReference type="GO" id="GO:0010073">
    <property type="term" value="P:meristem maintenance"/>
    <property type="evidence" value="ECO:0007669"/>
    <property type="project" value="InterPro"/>
</dbReference>
<evidence type="ECO:0000259" key="1">
    <source>
        <dbReference type="Pfam" id="PF10536"/>
    </source>
</evidence>
<dbReference type="HOGENOM" id="CLU_026203_0_0_1"/>
<dbReference type="OMA" id="PRDIFEW"/>
<feature type="domain" description="Aminotransferase-like plant mobile" evidence="1">
    <location>
        <begin position="73"/>
        <end position="238"/>
    </location>
</feature>
<dbReference type="eggNOG" id="ENOG502QW7G">
    <property type="taxonomic scope" value="Eukaryota"/>
</dbReference>
<dbReference type="PANTHER" id="PTHR46033:SF71">
    <property type="entry name" value="OS11G0534500 PROTEIN"/>
    <property type="match status" value="1"/>
</dbReference>
<evidence type="ECO:0000313" key="3">
    <source>
        <dbReference type="Proteomes" id="UP000006591"/>
    </source>
</evidence>
<dbReference type="Gramene" id="ONIVA07G07030.1">
    <property type="protein sequence ID" value="ONIVA07G07030.1"/>
    <property type="gene ID" value="ONIVA07G07030"/>
</dbReference>
<accession>A0A0E0HYJ6</accession>
<evidence type="ECO:0000313" key="2">
    <source>
        <dbReference type="EnsemblPlants" id="ONIVA07G07030.1"/>
    </source>
</evidence>
<dbReference type="InterPro" id="IPR044824">
    <property type="entry name" value="MAIN-like"/>
</dbReference>
<dbReference type="Pfam" id="PF10536">
    <property type="entry name" value="PMD"/>
    <property type="match status" value="1"/>
</dbReference>
<dbReference type="Proteomes" id="UP000006591">
    <property type="component" value="Chromosome 7"/>
</dbReference>
<dbReference type="AlphaFoldDB" id="A0A0E0HYJ6"/>
<reference evidence="2" key="1">
    <citation type="submission" date="2015-04" db="UniProtKB">
        <authorList>
            <consortium name="EnsemblPlants"/>
        </authorList>
    </citation>
    <scope>IDENTIFICATION</scope>
    <source>
        <strain evidence="2">SL10</strain>
    </source>
</reference>
<sequence length="517" mass="59956">MATNDRFSDLLWMPHCQHKVSKIWDSPTNCINIRLHRVGIPYHSLCQTALENLGFFQIARMKEINNDKYLISPIHGRPITGQADGSWVDMIERLLGIPMEEQHMKQKKRKKEDDMTMVSYSRYSISLSKLRDRFRVMPKNATEREINWYTRALVLDIIGSMVFTDTSGDGVPAMYLQFMVNLSEQTEYNWGAAALSMLYRQLSIASEKERAEISRPLLLQQLWSWSRLPLGRPVKAMKITKEREEEDEQEELDYCPVFGANNLMDEMPIQIRNDRAWWFARLPLIHFWIVEFHYLDRNIPPHPPYGKVEHRKLCKIKHGGKMRSWEIVHAKYIHQYDNLEAVMVQEDQPFDPASLPEYRRWFQQNGMYSCLGVLENPIPYPRDIFEWTGYMPSGPPLARISLHVIKNAAWGIKCAITNSCKKLGKSILKTCLGNLRDLNLEPRLQNMLTDAGLPINIEDIPSDDDLSAHVHHPSPPKDSNSDIFDEWVYSGRGFERYLHAGGIAATQDLGQVTQIDE</sequence>
<dbReference type="InterPro" id="IPR019557">
    <property type="entry name" value="AminoTfrase-like_pln_mobile"/>
</dbReference>
<dbReference type="PANTHER" id="PTHR46033">
    <property type="entry name" value="PROTEIN MAIN-LIKE 2"/>
    <property type="match status" value="1"/>
</dbReference>
<dbReference type="STRING" id="4536.A0A0E0HYJ6"/>
<proteinExistence type="predicted"/>
<keyword evidence="3" id="KW-1185">Reference proteome</keyword>
<reference evidence="2" key="2">
    <citation type="submission" date="2018-04" db="EMBL/GenBank/DDBJ databases">
        <title>OnivRS2 (Oryza nivara Reference Sequence Version 2).</title>
        <authorList>
            <person name="Zhang J."/>
            <person name="Kudrna D."/>
            <person name="Lee S."/>
            <person name="Talag J."/>
            <person name="Rajasekar S."/>
            <person name="Welchert J."/>
            <person name="Hsing Y.-I."/>
            <person name="Wing R.A."/>
        </authorList>
    </citation>
    <scope>NUCLEOTIDE SEQUENCE [LARGE SCALE GENOMIC DNA]</scope>
    <source>
        <strain evidence="2">SL10</strain>
    </source>
</reference>
<organism evidence="2">
    <name type="scientific">Oryza nivara</name>
    <name type="common">Indian wild rice</name>
    <name type="synonym">Oryza sativa f. spontanea</name>
    <dbReference type="NCBI Taxonomy" id="4536"/>
    <lineage>
        <taxon>Eukaryota</taxon>
        <taxon>Viridiplantae</taxon>
        <taxon>Streptophyta</taxon>
        <taxon>Embryophyta</taxon>
        <taxon>Tracheophyta</taxon>
        <taxon>Spermatophyta</taxon>
        <taxon>Magnoliopsida</taxon>
        <taxon>Liliopsida</taxon>
        <taxon>Poales</taxon>
        <taxon>Poaceae</taxon>
        <taxon>BOP clade</taxon>
        <taxon>Oryzoideae</taxon>
        <taxon>Oryzeae</taxon>
        <taxon>Oryzinae</taxon>
        <taxon>Oryza</taxon>
    </lineage>
</organism>
<protein>
    <recommendedName>
        <fullName evidence="1">Aminotransferase-like plant mobile domain-containing protein</fullName>
    </recommendedName>
</protein>
<name>A0A0E0HYJ6_ORYNI</name>